<comment type="similarity">
    <text evidence="1 5">Belongs to the DNA glycosylase MPG family.</text>
</comment>
<reference evidence="6 7" key="1">
    <citation type="submission" date="2018-08" db="EMBL/GenBank/DDBJ databases">
        <title>Cellulomonas rhizosphaerae sp. nov., a novel actinomycete isolated from soil.</title>
        <authorList>
            <person name="Tian Y."/>
        </authorList>
    </citation>
    <scope>NUCLEOTIDE SEQUENCE [LARGE SCALE GENOMIC DNA]</scope>
    <source>
        <strain evidence="6 7">NEAU-TCZ24</strain>
    </source>
</reference>
<dbReference type="Proteomes" id="UP000283374">
    <property type="component" value="Unassembled WGS sequence"/>
</dbReference>
<dbReference type="EC" id="3.2.2.-" evidence="5"/>
<keyword evidence="4 5" id="KW-0234">DNA repair</keyword>
<accession>A0A413RQG0</accession>
<dbReference type="NCBIfam" id="NF002003">
    <property type="entry name" value="PRK00802.1-3"/>
    <property type="match status" value="1"/>
</dbReference>
<comment type="caution">
    <text evidence="6">The sequence shown here is derived from an EMBL/GenBank/DDBJ whole genome shotgun (WGS) entry which is preliminary data.</text>
</comment>
<dbReference type="AlphaFoldDB" id="A0A413RQG0"/>
<dbReference type="HAMAP" id="MF_00527">
    <property type="entry name" value="3MGH"/>
    <property type="match status" value="1"/>
</dbReference>
<dbReference type="CDD" id="cd00540">
    <property type="entry name" value="AAG"/>
    <property type="match status" value="1"/>
</dbReference>
<proteinExistence type="inferred from homology"/>
<dbReference type="Pfam" id="PF02245">
    <property type="entry name" value="Pur_DNA_glyco"/>
    <property type="match status" value="1"/>
</dbReference>
<dbReference type="RefSeq" id="WP_118765927.1">
    <property type="nucleotide sequence ID" value="NZ_QWKP01000109.1"/>
</dbReference>
<dbReference type="PANTHER" id="PTHR10429:SF0">
    <property type="entry name" value="DNA-3-METHYLADENINE GLYCOSYLASE"/>
    <property type="match status" value="1"/>
</dbReference>
<evidence type="ECO:0000256" key="3">
    <source>
        <dbReference type="ARBA" id="ARBA00022801"/>
    </source>
</evidence>
<evidence type="ECO:0000313" key="6">
    <source>
        <dbReference type="EMBL" id="RHA44183.1"/>
    </source>
</evidence>
<organism evidence="6 7">
    <name type="scientific">Cellulomonas rhizosphaerae</name>
    <dbReference type="NCBI Taxonomy" id="2293719"/>
    <lineage>
        <taxon>Bacteria</taxon>
        <taxon>Bacillati</taxon>
        <taxon>Actinomycetota</taxon>
        <taxon>Actinomycetes</taxon>
        <taxon>Micrococcales</taxon>
        <taxon>Cellulomonadaceae</taxon>
        <taxon>Cellulomonas</taxon>
    </lineage>
</organism>
<dbReference type="InterPro" id="IPR036995">
    <property type="entry name" value="MPG_sf"/>
</dbReference>
<keyword evidence="6" id="KW-0326">Glycosidase</keyword>
<evidence type="ECO:0000256" key="1">
    <source>
        <dbReference type="ARBA" id="ARBA00009232"/>
    </source>
</evidence>
<dbReference type="EMBL" id="QWKP01000109">
    <property type="protein sequence ID" value="RHA44183.1"/>
    <property type="molecule type" value="Genomic_DNA"/>
</dbReference>
<dbReference type="InterPro" id="IPR003180">
    <property type="entry name" value="MPG"/>
</dbReference>
<dbReference type="SUPFAM" id="SSF50486">
    <property type="entry name" value="FMT C-terminal domain-like"/>
    <property type="match status" value="1"/>
</dbReference>
<dbReference type="OrthoDB" id="9794313at2"/>
<keyword evidence="7" id="KW-1185">Reference proteome</keyword>
<dbReference type="GO" id="GO:0006284">
    <property type="term" value="P:base-excision repair"/>
    <property type="evidence" value="ECO:0007669"/>
    <property type="project" value="InterPro"/>
</dbReference>
<dbReference type="GO" id="GO:0003905">
    <property type="term" value="F:alkylbase DNA N-glycosylase activity"/>
    <property type="evidence" value="ECO:0007669"/>
    <property type="project" value="InterPro"/>
</dbReference>
<evidence type="ECO:0000256" key="5">
    <source>
        <dbReference type="HAMAP-Rule" id="MF_00527"/>
    </source>
</evidence>
<evidence type="ECO:0000256" key="4">
    <source>
        <dbReference type="ARBA" id="ARBA00023204"/>
    </source>
</evidence>
<name>A0A413RQG0_9CELL</name>
<evidence type="ECO:0000313" key="7">
    <source>
        <dbReference type="Proteomes" id="UP000283374"/>
    </source>
</evidence>
<dbReference type="PANTHER" id="PTHR10429">
    <property type="entry name" value="DNA-3-METHYLADENINE GLYCOSYLASE"/>
    <property type="match status" value="1"/>
</dbReference>
<keyword evidence="3 5" id="KW-0378">Hydrolase</keyword>
<gene>
    <name evidence="6" type="ORF">D1825_02605</name>
</gene>
<protein>
    <recommendedName>
        <fullName evidence="5">Putative 3-methyladenine DNA glycosylase</fullName>
        <ecNumber evidence="5">3.2.2.-</ecNumber>
    </recommendedName>
</protein>
<evidence type="ECO:0000256" key="2">
    <source>
        <dbReference type="ARBA" id="ARBA00022763"/>
    </source>
</evidence>
<dbReference type="InterPro" id="IPR011034">
    <property type="entry name" value="Formyl_transferase-like_C_sf"/>
</dbReference>
<sequence length="235" mass="25201">MSTWPGDVPRPPDAAEPAAFVQVPARVWYARDVHLVARDLLGTYLTARSPEGDVTVRITEVEAYGGDADPGSHAFRGRTARNAVMFAEPGRLYVYRHLGLHHCLNIVAEPTGSAAAVLLRAGEIVEGSALAWARRERVGVVDSERQLARGPARLAVCLGLDRDSNGADVTEAGGTVVLHRHETAVQPAHASGPRVGVSGAGGEGNRFPWRYWLTNERTVSAYRPAYPPPTSVDAP</sequence>
<dbReference type="GO" id="GO:0003677">
    <property type="term" value="F:DNA binding"/>
    <property type="evidence" value="ECO:0007669"/>
    <property type="project" value="InterPro"/>
</dbReference>
<dbReference type="Gene3D" id="3.10.300.10">
    <property type="entry name" value="Methylpurine-DNA glycosylase (MPG)"/>
    <property type="match status" value="1"/>
</dbReference>
<keyword evidence="2 5" id="KW-0227">DNA damage</keyword>
<dbReference type="NCBIfam" id="TIGR00567">
    <property type="entry name" value="3mg"/>
    <property type="match status" value="1"/>
</dbReference>